<feature type="binding site" evidence="3">
    <location>
        <begin position="97"/>
        <end position="99"/>
    </location>
    <ligand>
        <name>substrate</name>
    </ligand>
</feature>
<dbReference type="OMA" id="TKGQPDP"/>
<dbReference type="NCBIfam" id="TIGR00055">
    <property type="entry name" value="uppS"/>
    <property type="match status" value="1"/>
</dbReference>
<feature type="active site" description="Proton acceptor" evidence="3">
    <location>
        <position position="100"/>
    </location>
</feature>
<evidence type="ECO:0000256" key="3">
    <source>
        <dbReference type="HAMAP-Rule" id="MF_01139"/>
    </source>
</evidence>
<comment type="function">
    <text evidence="3">Catalyzes the condensation of isopentenyl diphosphate (IPP) with allylic pyrophosphates generating different type of terpenoids.</text>
</comment>
<dbReference type="KEGG" id="aaci:ASQ49_15995"/>
<dbReference type="Proteomes" id="UP000178666">
    <property type="component" value="Chromosome"/>
</dbReference>
<dbReference type="GO" id="GO:0000287">
    <property type="term" value="F:magnesium ion binding"/>
    <property type="evidence" value="ECO:0007669"/>
    <property type="project" value="UniProtKB-UniRule"/>
</dbReference>
<dbReference type="GO" id="GO:0016094">
    <property type="term" value="P:polyprenol biosynthetic process"/>
    <property type="evidence" value="ECO:0007669"/>
    <property type="project" value="TreeGrafter"/>
</dbReference>
<dbReference type="GO" id="GO:0005886">
    <property type="term" value="C:plasma membrane"/>
    <property type="evidence" value="ECO:0007669"/>
    <property type="project" value="TreeGrafter"/>
</dbReference>
<dbReference type="GO" id="GO:0045547">
    <property type="term" value="F:ditrans,polycis-polyprenyl diphosphate synthase [(2E,6E)-farnesyl diphosphate specific] activity"/>
    <property type="evidence" value="ECO:0007669"/>
    <property type="project" value="TreeGrafter"/>
</dbReference>
<evidence type="ECO:0000256" key="1">
    <source>
        <dbReference type="ARBA" id="ARBA00022679"/>
    </source>
</evidence>
<feature type="active site" evidence="3">
    <location>
        <position position="50"/>
    </location>
</feature>
<feature type="binding site" evidence="3">
    <location>
        <position position="55"/>
    </location>
    <ligand>
        <name>substrate</name>
    </ligand>
</feature>
<evidence type="ECO:0000313" key="7">
    <source>
        <dbReference type="Proteomes" id="UP000178666"/>
    </source>
</evidence>
<organism evidence="4 6">
    <name type="scientific">Acidipropionibacterium acidipropionici</name>
    <dbReference type="NCBI Taxonomy" id="1748"/>
    <lineage>
        <taxon>Bacteria</taxon>
        <taxon>Bacillati</taxon>
        <taxon>Actinomycetota</taxon>
        <taxon>Actinomycetes</taxon>
        <taxon>Propionibacteriales</taxon>
        <taxon>Propionibacteriaceae</taxon>
        <taxon>Acidipropionibacterium</taxon>
    </lineage>
</organism>
<keyword evidence="3" id="KW-0460">Magnesium</keyword>
<keyword evidence="3" id="KW-0479">Metal-binding</keyword>
<dbReference type="AlphaFoldDB" id="A0A142KKF9"/>
<sequence length="273" mass="30721">MHPAEHYIAKAGELLDRLHPSGLLYNTYEARLLDQLDRTRLPQHVAVLADGNRRWARLNAPGEPLVAGYQAGSDKLQAFCHWCDGVGIPVVTLWVLSTDNLQRAETGELGPLLKIIESLVITLARNPRWRVQTVGDMGLLPDDMAASLAEARKATADHDGMHINVAIAYGGRHELRDAVRSLLAEEAAKGTSLEELSQSLEIDQIAEHLYTKGQPDPDLIIRTSGEQRLSGFLMWQSAHSEFYFCEALWPDFRKVDFLRALRSFTQRERRYGR</sequence>
<comment type="cofactor">
    <cofactor evidence="3">
        <name>Mg(2+)</name>
        <dbReference type="ChEBI" id="CHEBI:18420"/>
    </cofactor>
    <text evidence="3">Binds 2 magnesium ions per subunit.</text>
</comment>
<dbReference type="EC" id="2.5.1.-" evidence="3"/>
<dbReference type="GO" id="GO:0033850">
    <property type="term" value="F:Z-farnesyl diphosphate synthase activity"/>
    <property type="evidence" value="ECO:0007669"/>
    <property type="project" value="TreeGrafter"/>
</dbReference>
<evidence type="ECO:0000256" key="2">
    <source>
        <dbReference type="ARBA" id="ARBA00038453"/>
    </source>
</evidence>
<dbReference type="InterPro" id="IPR036424">
    <property type="entry name" value="UPP_synth-like_sf"/>
</dbReference>
<feature type="binding site" evidence="3">
    <location>
        <begin position="228"/>
        <end position="230"/>
    </location>
    <ligand>
        <name>substrate</name>
    </ligand>
</feature>
<dbReference type="Proteomes" id="UP000075221">
    <property type="component" value="Chromosome"/>
</dbReference>
<protein>
    <recommendedName>
        <fullName evidence="3">Isoprenyl transferase</fullName>
        <ecNumber evidence="3">2.5.1.-</ecNumber>
    </recommendedName>
</protein>
<accession>A0A142KKF9</accession>
<keyword evidence="7" id="KW-1185">Reference proteome</keyword>
<reference evidence="4 6" key="2">
    <citation type="submission" date="2016-02" db="EMBL/GenBank/DDBJ databases">
        <title>Complete Genome Sequence of Propionibacterium acidipropionici ATCC 55737.</title>
        <authorList>
            <person name="Luna Flores C.H."/>
            <person name="Nielsen L.K."/>
            <person name="Marcellin E."/>
        </authorList>
    </citation>
    <scope>NUCLEOTIDE SEQUENCE [LARGE SCALE GENOMIC DNA]</scope>
    <source>
        <strain evidence="4 6">ATCC 55737</strain>
    </source>
</reference>
<dbReference type="PROSITE" id="PS01066">
    <property type="entry name" value="UPP_SYNTHASE"/>
    <property type="match status" value="1"/>
</dbReference>
<feature type="binding site" evidence="3">
    <location>
        <position position="50"/>
    </location>
    <ligand>
        <name>Mg(2+)</name>
        <dbReference type="ChEBI" id="CHEBI:18420"/>
    </ligand>
</feature>
<dbReference type="EMBL" id="CP014352">
    <property type="protein sequence ID" value="AMS06597.1"/>
    <property type="molecule type" value="Genomic_DNA"/>
</dbReference>
<dbReference type="RefSeq" id="WP_015069778.1">
    <property type="nucleotide sequence ID" value="NZ_CP013126.1"/>
</dbReference>
<comment type="caution">
    <text evidence="3">Lacks conserved residue(s) required for the propagation of feature annotation.</text>
</comment>
<dbReference type="GeneID" id="88086504"/>
<dbReference type="PANTHER" id="PTHR10291:SF43">
    <property type="entry name" value="DEHYDRODOLICHYL DIPHOSPHATE SYNTHASE COMPLEX SUBUNIT DHDDS"/>
    <property type="match status" value="1"/>
</dbReference>
<dbReference type="NCBIfam" id="NF011403">
    <property type="entry name" value="PRK14828.1"/>
    <property type="match status" value="1"/>
</dbReference>
<dbReference type="SUPFAM" id="SSF64005">
    <property type="entry name" value="Undecaprenyl diphosphate synthase"/>
    <property type="match status" value="1"/>
</dbReference>
<feature type="binding site" evidence="3">
    <location>
        <begin position="51"/>
        <end position="54"/>
    </location>
    <ligand>
        <name>substrate</name>
    </ligand>
</feature>
<reference evidence="5 7" key="1">
    <citation type="journal article" date="2016" name="Plant Dis.">
        <title>Improved production of propionic acid using genome shuffling.</title>
        <authorList>
            <person name="Luna-Flores C.H."/>
            <person name="Palfreyman R.W."/>
            <person name="Kromer J.O."/>
            <person name="Nielsen L.K."/>
            <person name="Marcellin E."/>
        </authorList>
    </citation>
    <scope>NUCLEOTIDE SEQUENCE [LARGE SCALE GENOMIC DNA]</scope>
    <source>
        <strain evidence="5 7">F3E8</strain>
    </source>
</reference>
<dbReference type="HAMAP" id="MF_01139">
    <property type="entry name" value="ISPT"/>
    <property type="match status" value="1"/>
</dbReference>
<dbReference type="EMBL" id="CP015970">
    <property type="protein sequence ID" value="AOZ45384.1"/>
    <property type="molecule type" value="Genomic_DNA"/>
</dbReference>
<comment type="similarity">
    <text evidence="2">Belongs to the UPP synthase family. Z-FPP synthase subfamily.</text>
</comment>
<dbReference type="Pfam" id="PF01255">
    <property type="entry name" value="Prenyltransf"/>
    <property type="match status" value="1"/>
</dbReference>
<dbReference type="OrthoDB" id="4191603at2"/>
<evidence type="ECO:0000313" key="5">
    <source>
        <dbReference type="EMBL" id="AOZ45384.1"/>
    </source>
</evidence>
<keyword evidence="1 3" id="KW-0808">Transferase</keyword>
<dbReference type="InterPro" id="IPR018520">
    <property type="entry name" value="UPP_synth-like_CS"/>
</dbReference>
<proteinExistence type="inferred from homology"/>
<dbReference type="CDD" id="cd00475">
    <property type="entry name" value="Cis_IPPS"/>
    <property type="match status" value="1"/>
</dbReference>
<gene>
    <name evidence="5" type="ORF">A8L58_00215</name>
    <name evidence="4" type="ORF">AXH35_15280</name>
</gene>
<name>A0A142KKF9_9ACTN</name>
<dbReference type="InterPro" id="IPR001441">
    <property type="entry name" value="UPP_synth-like"/>
</dbReference>
<evidence type="ECO:0000313" key="6">
    <source>
        <dbReference type="Proteomes" id="UP000075221"/>
    </source>
</evidence>
<comment type="subunit">
    <text evidence="3">Homodimer.</text>
</comment>
<dbReference type="Gene3D" id="3.40.1180.10">
    <property type="entry name" value="Decaprenyl diphosphate synthase-like"/>
    <property type="match status" value="1"/>
</dbReference>
<evidence type="ECO:0000313" key="4">
    <source>
        <dbReference type="EMBL" id="AMS06597.1"/>
    </source>
</evidence>
<dbReference type="PANTHER" id="PTHR10291">
    <property type="entry name" value="DEHYDRODOLICHYL DIPHOSPHATE SYNTHASE FAMILY MEMBER"/>
    <property type="match status" value="1"/>
</dbReference>
<feature type="binding site" evidence="3">
    <location>
        <position position="241"/>
    </location>
    <ligand>
        <name>Mg(2+)</name>
        <dbReference type="ChEBI" id="CHEBI:18420"/>
    </ligand>
</feature>
<feature type="binding site" evidence="3">
    <location>
        <position position="222"/>
    </location>
    <ligand>
        <name>substrate</name>
    </ligand>
</feature>